<dbReference type="Pfam" id="PF02875">
    <property type="entry name" value="Mur_ligase_C"/>
    <property type="match status" value="1"/>
</dbReference>
<evidence type="ECO:0000313" key="7">
    <source>
        <dbReference type="Proteomes" id="UP000294321"/>
    </source>
</evidence>
<feature type="domain" description="Mur ligase central" evidence="5">
    <location>
        <begin position="115"/>
        <end position="334"/>
    </location>
</feature>
<dbReference type="GO" id="GO:0008765">
    <property type="term" value="F:UDP-N-acetylmuramoylalanyl-D-glutamate-2,6-diaminopimelate ligase activity"/>
    <property type="evidence" value="ECO:0007669"/>
    <property type="project" value="UniProtKB-EC"/>
</dbReference>
<dbReference type="InterPro" id="IPR036565">
    <property type="entry name" value="Mur-like_cat_sf"/>
</dbReference>
<dbReference type="SUPFAM" id="SSF53244">
    <property type="entry name" value="MurD-like peptide ligases, peptide-binding domain"/>
    <property type="match status" value="1"/>
</dbReference>
<keyword evidence="7" id="KW-1185">Reference proteome</keyword>
<comment type="similarity">
    <text evidence="2">Belongs to the MurCDEF family. MurE subfamily.</text>
</comment>
<keyword evidence="3" id="KW-0131">Cell cycle</keyword>
<gene>
    <name evidence="6" type="ORF">ELX58_06095</name>
</gene>
<dbReference type="GO" id="GO:0005524">
    <property type="term" value="F:ATP binding"/>
    <property type="evidence" value="ECO:0007669"/>
    <property type="project" value="InterPro"/>
</dbReference>
<dbReference type="NCBIfam" id="NF001130">
    <property type="entry name" value="PRK00139.2-4"/>
    <property type="match status" value="1"/>
</dbReference>
<keyword evidence="3" id="KW-0961">Cell wall biogenesis/degradation</keyword>
<dbReference type="AlphaFoldDB" id="A0A4P6ZLQ9"/>
<dbReference type="SUPFAM" id="SSF53623">
    <property type="entry name" value="MurD-like peptide ligases, catalytic domain"/>
    <property type="match status" value="1"/>
</dbReference>
<dbReference type="Pfam" id="PF08245">
    <property type="entry name" value="Mur_ligase_M"/>
    <property type="match status" value="1"/>
</dbReference>
<evidence type="ECO:0000256" key="2">
    <source>
        <dbReference type="ARBA" id="ARBA00005898"/>
    </source>
</evidence>
<sequence>MLKLSINVDEIKTLLLEHHLLKSIKVGKFTTFTSVTYDSRTTKPQGLFFCKGNFKPTYLTSAKNRGIGGYVSERPYQEGSGLTQIIVSDIQKAMALLGACYYGYPQDDLFVIAYTGTKGKTTSSYFTRSILQYTTHQRTGMSSTIDTFLGKGEKYKSQLTTPESLDTFRNMRRAVDNGMKTFVMEVSSQSYLRNRVYGLHYDVGFFLNITPDHIGPNEHPNFANYLHCKEQLLRNSRICVVNAETQHLEDVYHAAKATTPPENIYLFTRKGSHPEIPVKVDFTFKSLKDTMSANQIVIDCVSPKAKKLNIHGTYQLAMPGDYNESNATAAAIAAGFDGATPDDIYKGLKRVTVPGRMERYHTKDHGTVFVDYAHDYGSMHALLSFLRRENSTGRIICVLGSTGDKGVNRRSGFGKALTENAQEAFLTTDDPGYESPLKIAKEIDQHIDHHKVEVHFEMDRPTAIKEAIKAGKPNDMVIIAGKGRDPYQKIRGRNVPYATDSTVVQKILKG</sequence>
<dbReference type="OrthoDB" id="9800958at2"/>
<dbReference type="InterPro" id="IPR004101">
    <property type="entry name" value="Mur_ligase_C"/>
</dbReference>
<dbReference type="UniPathway" id="UPA00219"/>
<evidence type="ECO:0000256" key="1">
    <source>
        <dbReference type="ARBA" id="ARBA00004752"/>
    </source>
</evidence>
<dbReference type="PANTHER" id="PTHR23135">
    <property type="entry name" value="MUR LIGASE FAMILY MEMBER"/>
    <property type="match status" value="1"/>
</dbReference>
<accession>A0A4P6ZLQ9</accession>
<evidence type="ECO:0000259" key="5">
    <source>
        <dbReference type="Pfam" id="PF08245"/>
    </source>
</evidence>
<dbReference type="GO" id="GO:0005737">
    <property type="term" value="C:cytoplasm"/>
    <property type="evidence" value="ECO:0007669"/>
    <property type="project" value="UniProtKB-SubCell"/>
</dbReference>
<dbReference type="RefSeq" id="WP_133442262.1">
    <property type="nucleotide sequence ID" value="NZ_CP034726.1"/>
</dbReference>
<dbReference type="GO" id="GO:0071555">
    <property type="term" value="P:cell wall organization"/>
    <property type="evidence" value="ECO:0007669"/>
    <property type="project" value="UniProtKB-KW"/>
</dbReference>
<dbReference type="GO" id="GO:0009252">
    <property type="term" value="P:peptidoglycan biosynthetic process"/>
    <property type="evidence" value="ECO:0007669"/>
    <property type="project" value="UniProtKB-UniPathway"/>
</dbReference>
<dbReference type="NCBIfam" id="TIGR01085">
    <property type="entry name" value="murE"/>
    <property type="match status" value="1"/>
</dbReference>
<name>A0A4P6ZLQ9_9LACO</name>
<dbReference type="Proteomes" id="UP000294321">
    <property type="component" value="Chromosome"/>
</dbReference>
<dbReference type="SUPFAM" id="SSF63418">
    <property type="entry name" value="MurE/MurF N-terminal domain"/>
    <property type="match status" value="1"/>
</dbReference>
<dbReference type="PANTHER" id="PTHR23135:SF4">
    <property type="entry name" value="UDP-N-ACETYLMURAMOYL-L-ALANYL-D-GLUTAMATE--2,6-DIAMINOPIMELATE LIGASE MURE HOMOLOG, CHLOROPLASTIC"/>
    <property type="match status" value="1"/>
</dbReference>
<keyword evidence="3" id="KW-0132">Cell division</keyword>
<dbReference type="KEGG" id="lji:ELX58_06095"/>
<dbReference type="EC" id="6.3.2.13" evidence="6"/>
<feature type="domain" description="Mur ligase C-terminal" evidence="4">
    <location>
        <begin position="355"/>
        <end position="483"/>
    </location>
</feature>
<protein>
    <submittedName>
        <fullName evidence="6">UDP-N-acetylmuramoyl-L-alanyl-D-glutamate--2, 6-diaminopimelate ligase</fullName>
        <ecNumber evidence="6">6.3.2.13</ecNumber>
    </submittedName>
</protein>
<proteinExistence type="inferred from homology"/>
<keyword evidence="6" id="KW-0436">Ligase</keyword>
<dbReference type="Gene3D" id="3.40.1190.10">
    <property type="entry name" value="Mur-like, catalytic domain"/>
    <property type="match status" value="1"/>
</dbReference>
<evidence type="ECO:0000313" key="6">
    <source>
        <dbReference type="EMBL" id="QBP18704.1"/>
    </source>
</evidence>
<dbReference type="InterPro" id="IPR036615">
    <property type="entry name" value="Mur_ligase_C_dom_sf"/>
</dbReference>
<reference evidence="7" key="1">
    <citation type="submission" date="2018-12" db="EMBL/GenBank/DDBJ databases">
        <title>A new species of lactobacillus.</title>
        <authorList>
            <person name="Jian Y."/>
            <person name="Xin L."/>
            <person name="Hong Z.J."/>
            <person name="Ming L.Z."/>
            <person name="Hong X.Z."/>
        </authorList>
    </citation>
    <scope>NUCLEOTIDE SEQUENCE [LARGE SCALE GENOMIC DNA]</scope>
    <source>
        <strain evidence="7">HSLZ-75</strain>
    </source>
</reference>
<dbReference type="InterPro" id="IPR005761">
    <property type="entry name" value="UDP-N-AcMur-Glu-dNH2Pim_ligase"/>
</dbReference>
<comment type="pathway">
    <text evidence="1 3">Cell wall biogenesis; peptidoglycan biosynthesis.</text>
</comment>
<keyword evidence="3" id="KW-0573">Peptidoglycan synthesis</keyword>
<dbReference type="EMBL" id="CP034726">
    <property type="protein sequence ID" value="QBP18704.1"/>
    <property type="molecule type" value="Genomic_DNA"/>
</dbReference>
<dbReference type="Gene3D" id="3.90.190.20">
    <property type="entry name" value="Mur ligase, C-terminal domain"/>
    <property type="match status" value="1"/>
</dbReference>
<keyword evidence="3" id="KW-0133">Cell shape</keyword>
<evidence type="ECO:0000259" key="4">
    <source>
        <dbReference type="Pfam" id="PF02875"/>
    </source>
</evidence>
<comment type="subcellular location">
    <subcellularLocation>
        <location evidence="3">Cytoplasm</location>
    </subcellularLocation>
</comment>
<dbReference type="InterPro" id="IPR013221">
    <property type="entry name" value="Mur_ligase_cen"/>
</dbReference>
<dbReference type="InterPro" id="IPR035911">
    <property type="entry name" value="MurE/MurF_N"/>
</dbReference>
<dbReference type="GO" id="GO:0008360">
    <property type="term" value="P:regulation of cell shape"/>
    <property type="evidence" value="ECO:0007669"/>
    <property type="project" value="UniProtKB-KW"/>
</dbReference>
<organism evidence="6 7">
    <name type="scientific">Acetilactobacillus jinshanensis</name>
    <dbReference type="NCBI Taxonomy" id="1720083"/>
    <lineage>
        <taxon>Bacteria</taxon>
        <taxon>Bacillati</taxon>
        <taxon>Bacillota</taxon>
        <taxon>Bacilli</taxon>
        <taxon>Lactobacillales</taxon>
        <taxon>Lactobacillaceae</taxon>
        <taxon>Acetilactobacillus</taxon>
    </lineage>
</organism>
<evidence type="ECO:0000256" key="3">
    <source>
        <dbReference type="RuleBase" id="RU004135"/>
    </source>
</evidence>
<dbReference type="GO" id="GO:0051301">
    <property type="term" value="P:cell division"/>
    <property type="evidence" value="ECO:0007669"/>
    <property type="project" value="UniProtKB-KW"/>
</dbReference>
<dbReference type="Gene3D" id="3.40.1390.10">
    <property type="entry name" value="MurE/MurF, N-terminal domain"/>
    <property type="match status" value="1"/>
</dbReference>